<evidence type="ECO:0000256" key="10">
    <source>
        <dbReference type="HAMAP-Rule" id="MF_00185"/>
    </source>
</evidence>
<evidence type="ECO:0000256" key="2">
    <source>
        <dbReference type="ARBA" id="ARBA00003213"/>
    </source>
</evidence>
<evidence type="ECO:0000313" key="14">
    <source>
        <dbReference type="EMBL" id="KAB1636533.1"/>
    </source>
</evidence>
<keyword evidence="8 10" id="KW-0460">Magnesium</keyword>
<dbReference type="Gene3D" id="1.10.20.140">
    <property type="match status" value="1"/>
</dbReference>
<dbReference type="AlphaFoldDB" id="A0A7J5B0R6"/>
<comment type="similarity">
    <text evidence="3 10 13">Belongs to the IPP transferase family.</text>
</comment>
<comment type="function">
    <text evidence="2 10 12">Catalyzes the transfer of a dimethylallyl group onto the adenine at position 37 in tRNAs that read codons beginning with uridine, leading to the formation of N6-(dimethylallyl)adenosine (i(6)A).</text>
</comment>
<evidence type="ECO:0000256" key="5">
    <source>
        <dbReference type="ARBA" id="ARBA00022694"/>
    </source>
</evidence>
<keyword evidence="15" id="KW-1185">Reference proteome</keyword>
<evidence type="ECO:0000256" key="9">
    <source>
        <dbReference type="ARBA" id="ARBA00049563"/>
    </source>
</evidence>
<keyword evidence="5 10" id="KW-0819">tRNA processing</keyword>
<evidence type="ECO:0000256" key="11">
    <source>
        <dbReference type="RuleBase" id="RU003783"/>
    </source>
</evidence>
<evidence type="ECO:0000256" key="4">
    <source>
        <dbReference type="ARBA" id="ARBA00022679"/>
    </source>
</evidence>
<dbReference type="InterPro" id="IPR039657">
    <property type="entry name" value="Dimethylallyltransferase"/>
</dbReference>
<dbReference type="RefSeq" id="WP_151424815.1">
    <property type="nucleotide sequence ID" value="NZ_WBJX01000006.1"/>
</dbReference>
<dbReference type="FunFam" id="1.10.20.140:FF:000001">
    <property type="entry name" value="tRNA dimethylallyltransferase"/>
    <property type="match status" value="1"/>
</dbReference>
<feature type="binding site" evidence="10">
    <location>
        <begin position="11"/>
        <end position="16"/>
    </location>
    <ligand>
        <name>substrate</name>
    </ligand>
</feature>
<feature type="site" description="Interaction with substrate tRNA" evidence="10">
    <location>
        <position position="126"/>
    </location>
</feature>
<accession>A0A7J5B0R6</accession>
<comment type="subunit">
    <text evidence="10">Monomer.</text>
</comment>
<sequence>MTVFITIGGATGTGKSRLSLEVAARLRAAGRGAQIINADAMQLYRGMDIGTAKLSVEEREGVQHHLLDVLEVTEDASVAWYQERARALIAQIEDEGDVPILVGGSGLYIAGVCFDLRFPGTDPQIRARLDAELESDGPGPLFARLRELDPTAAATMDARNGRRLVRALEVIEVTGEPFSAQLPDQEATWRDVTFAVVEEHREVLTPRLDARVERMWDSGLLEETETLAEAGLERGTTARRAIGYQQALAQLRGQVTRAEAIAEAQLLTRKYARRQVSWFRRYRTAVRAHGGEGFAAQRIIEAAGL</sequence>
<protein>
    <recommendedName>
        <fullName evidence="10">tRNA dimethylallyltransferase</fullName>
        <ecNumber evidence="10">2.5.1.75</ecNumber>
    </recommendedName>
    <alternativeName>
        <fullName evidence="10">Dimethylallyl diphosphate:tRNA dimethylallyltransferase</fullName>
        <shortName evidence="10">DMAPP:tRNA dimethylallyltransferase</shortName>
        <shortName evidence="10">DMATase</shortName>
    </alternativeName>
    <alternativeName>
        <fullName evidence="10">Isopentenyl-diphosphate:tRNA isopentenyltransferase</fullName>
        <shortName evidence="10">IPP transferase</shortName>
        <shortName evidence="10">IPPT</shortName>
        <shortName evidence="10">IPTase</shortName>
    </alternativeName>
</protein>
<dbReference type="InterPro" id="IPR027417">
    <property type="entry name" value="P-loop_NTPase"/>
</dbReference>
<evidence type="ECO:0000313" key="15">
    <source>
        <dbReference type="Proteomes" id="UP000490386"/>
    </source>
</evidence>
<feature type="site" description="Interaction with substrate tRNA" evidence="10">
    <location>
        <position position="105"/>
    </location>
</feature>
<dbReference type="NCBIfam" id="TIGR00174">
    <property type="entry name" value="miaA"/>
    <property type="match status" value="1"/>
</dbReference>
<gene>
    <name evidence="10 14" type="primary">miaA</name>
    <name evidence="14" type="ORF">F8O03_16470</name>
</gene>
<dbReference type="Gene3D" id="3.40.50.300">
    <property type="entry name" value="P-loop containing nucleotide triphosphate hydrolases"/>
    <property type="match status" value="1"/>
</dbReference>
<dbReference type="EMBL" id="WBJX01000006">
    <property type="protein sequence ID" value="KAB1636533.1"/>
    <property type="molecule type" value="Genomic_DNA"/>
</dbReference>
<dbReference type="SUPFAM" id="SSF52540">
    <property type="entry name" value="P-loop containing nucleoside triphosphate hydrolases"/>
    <property type="match status" value="1"/>
</dbReference>
<reference evidence="14 15" key="1">
    <citation type="submission" date="2019-09" db="EMBL/GenBank/DDBJ databases">
        <title>Phylogeny of genus Pseudoclavibacter and closely related genus.</title>
        <authorList>
            <person name="Li Y."/>
        </authorList>
    </citation>
    <scope>NUCLEOTIDE SEQUENCE [LARGE SCALE GENOMIC DNA]</scope>
    <source>
        <strain evidence="14 15">THG-MD12</strain>
    </source>
</reference>
<dbReference type="PANTHER" id="PTHR11088">
    <property type="entry name" value="TRNA DIMETHYLALLYLTRANSFERASE"/>
    <property type="match status" value="1"/>
</dbReference>
<evidence type="ECO:0000256" key="8">
    <source>
        <dbReference type="ARBA" id="ARBA00022842"/>
    </source>
</evidence>
<proteinExistence type="inferred from homology"/>
<evidence type="ECO:0000256" key="13">
    <source>
        <dbReference type="RuleBase" id="RU003785"/>
    </source>
</evidence>
<evidence type="ECO:0000256" key="6">
    <source>
        <dbReference type="ARBA" id="ARBA00022741"/>
    </source>
</evidence>
<dbReference type="PANTHER" id="PTHR11088:SF60">
    <property type="entry name" value="TRNA DIMETHYLALLYLTRANSFERASE"/>
    <property type="match status" value="1"/>
</dbReference>
<dbReference type="HAMAP" id="MF_00185">
    <property type="entry name" value="IPP_trans"/>
    <property type="match status" value="1"/>
</dbReference>
<keyword evidence="4 10" id="KW-0808">Transferase</keyword>
<keyword evidence="6 10" id="KW-0547">Nucleotide-binding</keyword>
<dbReference type="OrthoDB" id="9776390at2"/>
<dbReference type="GO" id="GO:0005524">
    <property type="term" value="F:ATP binding"/>
    <property type="evidence" value="ECO:0007669"/>
    <property type="project" value="UniProtKB-UniRule"/>
</dbReference>
<comment type="cofactor">
    <cofactor evidence="1 10">
        <name>Mg(2+)</name>
        <dbReference type="ChEBI" id="CHEBI:18420"/>
    </cofactor>
</comment>
<organism evidence="14 15">
    <name type="scientific">Pseudoclavibacter terrae</name>
    <dbReference type="NCBI Taxonomy" id="1530195"/>
    <lineage>
        <taxon>Bacteria</taxon>
        <taxon>Bacillati</taxon>
        <taxon>Actinomycetota</taxon>
        <taxon>Actinomycetes</taxon>
        <taxon>Micrococcales</taxon>
        <taxon>Microbacteriaceae</taxon>
        <taxon>Pseudoclavibacter</taxon>
    </lineage>
</organism>
<evidence type="ECO:0000256" key="3">
    <source>
        <dbReference type="ARBA" id="ARBA00005842"/>
    </source>
</evidence>
<dbReference type="Proteomes" id="UP000490386">
    <property type="component" value="Unassembled WGS sequence"/>
</dbReference>
<evidence type="ECO:0000256" key="12">
    <source>
        <dbReference type="RuleBase" id="RU003784"/>
    </source>
</evidence>
<keyword evidence="7 10" id="KW-0067">ATP-binding</keyword>
<dbReference type="EC" id="2.5.1.75" evidence="10"/>
<dbReference type="InterPro" id="IPR018022">
    <property type="entry name" value="IPT"/>
</dbReference>
<evidence type="ECO:0000256" key="1">
    <source>
        <dbReference type="ARBA" id="ARBA00001946"/>
    </source>
</evidence>
<feature type="binding site" evidence="10">
    <location>
        <begin position="9"/>
        <end position="16"/>
    </location>
    <ligand>
        <name>ATP</name>
        <dbReference type="ChEBI" id="CHEBI:30616"/>
    </ligand>
</feature>
<evidence type="ECO:0000256" key="7">
    <source>
        <dbReference type="ARBA" id="ARBA00022840"/>
    </source>
</evidence>
<dbReference type="GO" id="GO:0006400">
    <property type="term" value="P:tRNA modification"/>
    <property type="evidence" value="ECO:0007669"/>
    <property type="project" value="TreeGrafter"/>
</dbReference>
<comment type="caution">
    <text evidence="10">Lacks conserved residue(s) required for the propagation of feature annotation.</text>
</comment>
<comment type="catalytic activity">
    <reaction evidence="9 10 11">
        <text>adenosine(37) in tRNA + dimethylallyl diphosphate = N(6)-dimethylallyladenosine(37) in tRNA + diphosphate</text>
        <dbReference type="Rhea" id="RHEA:26482"/>
        <dbReference type="Rhea" id="RHEA-COMP:10162"/>
        <dbReference type="Rhea" id="RHEA-COMP:10375"/>
        <dbReference type="ChEBI" id="CHEBI:33019"/>
        <dbReference type="ChEBI" id="CHEBI:57623"/>
        <dbReference type="ChEBI" id="CHEBI:74411"/>
        <dbReference type="ChEBI" id="CHEBI:74415"/>
        <dbReference type="EC" id="2.5.1.75"/>
    </reaction>
</comment>
<comment type="caution">
    <text evidence="14">The sequence shown here is derived from an EMBL/GenBank/DDBJ whole genome shotgun (WGS) entry which is preliminary data.</text>
</comment>
<dbReference type="Pfam" id="PF01715">
    <property type="entry name" value="IPPT"/>
    <property type="match status" value="1"/>
</dbReference>
<dbReference type="GO" id="GO:0052381">
    <property type="term" value="F:tRNA dimethylallyltransferase activity"/>
    <property type="evidence" value="ECO:0007669"/>
    <property type="project" value="UniProtKB-UniRule"/>
</dbReference>
<name>A0A7J5B0R6_9MICO</name>